<name>A0ABS5ZI02_9GAMM</name>
<dbReference type="PANTHER" id="PTHR30529">
    <property type="entry name" value="CYTOCHROME B561"/>
    <property type="match status" value="1"/>
</dbReference>
<evidence type="ECO:0000256" key="3">
    <source>
        <dbReference type="ARBA" id="ARBA00022448"/>
    </source>
</evidence>
<dbReference type="PANTHER" id="PTHR30529:SF1">
    <property type="entry name" value="CYTOCHROME B561 HOMOLOG 2"/>
    <property type="match status" value="1"/>
</dbReference>
<keyword evidence="3" id="KW-0813">Transport</keyword>
<accession>A0ABS5ZI02</accession>
<feature type="transmembrane region" description="Helical" evidence="13">
    <location>
        <begin position="44"/>
        <end position="66"/>
    </location>
</feature>
<reference evidence="15 16" key="1">
    <citation type="submission" date="2021-04" db="EMBL/GenBank/DDBJ databases">
        <authorList>
            <person name="Pira H."/>
            <person name="Risdian C."/>
            <person name="Wink J."/>
        </authorList>
    </citation>
    <scope>NUCLEOTIDE SEQUENCE [LARGE SCALE GENOMIC DNA]</scope>
    <source>
        <strain evidence="15 16">WH53</strain>
    </source>
</reference>
<dbReference type="Proteomes" id="UP000690515">
    <property type="component" value="Unassembled WGS sequence"/>
</dbReference>
<keyword evidence="4" id="KW-1003">Cell membrane</keyword>
<organism evidence="15 16">
    <name type="scientific">Zooshikella harenae</name>
    <dbReference type="NCBI Taxonomy" id="2827238"/>
    <lineage>
        <taxon>Bacteria</taxon>
        <taxon>Pseudomonadati</taxon>
        <taxon>Pseudomonadota</taxon>
        <taxon>Gammaproteobacteria</taxon>
        <taxon>Oceanospirillales</taxon>
        <taxon>Zooshikellaceae</taxon>
        <taxon>Zooshikella</taxon>
    </lineage>
</organism>
<keyword evidence="5" id="KW-0349">Heme</keyword>
<comment type="cofactor">
    <cofactor evidence="1">
        <name>heme b</name>
        <dbReference type="ChEBI" id="CHEBI:60344"/>
    </cofactor>
</comment>
<keyword evidence="6 13" id="KW-0812">Transmembrane</keyword>
<feature type="transmembrane region" description="Helical" evidence="13">
    <location>
        <begin position="144"/>
        <end position="165"/>
    </location>
</feature>
<evidence type="ECO:0000256" key="8">
    <source>
        <dbReference type="ARBA" id="ARBA00022982"/>
    </source>
</evidence>
<dbReference type="Pfam" id="PF01292">
    <property type="entry name" value="Ni_hydr_CYTB"/>
    <property type="match status" value="1"/>
</dbReference>
<dbReference type="InterPro" id="IPR016174">
    <property type="entry name" value="Di-haem_cyt_TM"/>
</dbReference>
<evidence type="ECO:0000259" key="14">
    <source>
        <dbReference type="Pfam" id="PF01292"/>
    </source>
</evidence>
<sequence length="177" mass="20597">MNDYKKYSLSIRLIHWIMALLIAIQFVTILYAKVMGEEGSLTFLMIQLHHASGILVLLFLILRVVARNIGKYPELPATYFSKREQMHAKVGQYLLYILMLFMPVTGYIIMDSSPYNVHFFQFAMPDIMQEKESTMNVVMELHEIGAWVIGFFVLGHIAFVIKHHFAKRGARLVRRML</sequence>
<evidence type="ECO:0000313" key="15">
    <source>
        <dbReference type="EMBL" id="MBU2712890.1"/>
    </source>
</evidence>
<dbReference type="InterPro" id="IPR011577">
    <property type="entry name" value="Cyt_b561_bac/Ni-Hgenase"/>
</dbReference>
<comment type="caution">
    <text evidence="15">The sequence shown here is derived from an EMBL/GenBank/DDBJ whole genome shotgun (WGS) entry which is preliminary data.</text>
</comment>
<proteinExistence type="inferred from homology"/>
<keyword evidence="11 13" id="KW-0472">Membrane</keyword>
<evidence type="ECO:0000256" key="5">
    <source>
        <dbReference type="ARBA" id="ARBA00022617"/>
    </source>
</evidence>
<gene>
    <name evidence="15" type="ORF">KCG35_17620</name>
</gene>
<keyword evidence="9 13" id="KW-1133">Transmembrane helix</keyword>
<evidence type="ECO:0000256" key="2">
    <source>
        <dbReference type="ARBA" id="ARBA00004651"/>
    </source>
</evidence>
<evidence type="ECO:0000313" key="16">
    <source>
        <dbReference type="Proteomes" id="UP000690515"/>
    </source>
</evidence>
<evidence type="ECO:0000256" key="4">
    <source>
        <dbReference type="ARBA" id="ARBA00022475"/>
    </source>
</evidence>
<evidence type="ECO:0000256" key="12">
    <source>
        <dbReference type="ARBA" id="ARBA00037975"/>
    </source>
</evidence>
<evidence type="ECO:0000256" key="1">
    <source>
        <dbReference type="ARBA" id="ARBA00001970"/>
    </source>
</evidence>
<dbReference type="SUPFAM" id="SSF81342">
    <property type="entry name" value="Transmembrane di-heme cytochromes"/>
    <property type="match status" value="1"/>
</dbReference>
<protein>
    <submittedName>
        <fullName evidence="15">Cytochrome b</fullName>
    </submittedName>
</protein>
<dbReference type="RefSeq" id="WP_215821113.1">
    <property type="nucleotide sequence ID" value="NZ_JAGSOY010000053.1"/>
</dbReference>
<evidence type="ECO:0000256" key="11">
    <source>
        <dbReference type="ARBA" id="ARBA00023136"/>
    </source>
</evidence>
<keyword evidence="8" id="KW-0249">Electron transport</keyword>
<keyword evidence="10" id="KW-0408">Iron</keyword>
<comment type="subcellular location">
    <subcellularLocation>
        <location evidence="2">Cell membrane</location>
        <topology evidence="2">Multi-pass membrane protein</topology>
    </subcellularLocation>
</comment>
<evidence type="ECO:0000256" key="10">
    <source>
        <dbReference type="ARBA" id="ARBA00023004"/>
    </source>
</evidence>
<evidence type="ECO:0000256" key="13">
    <source>
        <dbReference type="SAM" id="Phobius"/>
    </source>
</evidence>
<evidence type="ECO:0000256" key="7">
    <source>
        <dbReference type="ARBA" id="ARBA00022723"/>
    </source>
</evidence>
<keyword evidence="7" id="KW-0479">Metal-binding</keyword>
<feature type="transmembrane region" description="Helical" evidence="13">
    <location>
        <begin position="93"/>
        <end position="110"/>
    </location>
</feature>
<keyword evidence="16" id="KW-1185">Reference proteome</keyword>
<dbReference type="EMBL" id="JAGSOY010000053">
    <property type="protein sequence ID" value="MBU2712890.1"/>
    <property type="molecule type" value="Genomic_DNA"/>
</dbReference>
<dbReference type="InterPro" id="IPR052168">
    <property type="entry name" value="Cytochrome_b561_oxidase"/>
</dbReference>
<comment type="similarity">
    <text evidence="12">Belongs to the cytochrome b561 family.</text>
</comment>
<evidence type="ECO:0000256" key="6">
    <source>
        <dbReference type="ARBA" id="ARBA00022692"/>
    </source>
</evidence>
<feature type="transmembrane region" description="Helical" evidence="13">
    <location>
        <begin position="12"/>
        <end position="32"/>
    </location>
</feature>
<dbReference type="Gene3D" id="1.20.950.20">
    <property type="entry name" value="Transmembrane di-heme cytochromes, Chain C"/>
    <property type="match status" value="1"/>
</dbReference>
<evidence type="ECO:0000256" key="9">
    <source>
        <dbReference type="ARBA" id="ARBA00022989"/>
    </source>
</evidence>
<feature type="domain" description="Cytochrome b561 bacterial/Ni-hydrogenase" evidence="14">
    <location>
        <begin position="7"/>
        <end position="177"/>
    </location>
</feature>